<sequence length="87" mass="8815">MLILSTLVTTATTPLPWGQTTGIIMVVCNIIAIAIAKLTVQYPSSGPALPFSQFFGGMGLPGLLATTSLGHILGAGVILGLHGIGKI</sequence>
<gene>
    <name evidence="9" type="primary">psaK</name>
    <name evidence="10" type="ORF">RINTHH_22110</name>
</gene>
<dbReference type="SUPFAM" id="SSF81563">
    <property type="entry name" value="Photosystem I reaction center subunit X, PsaK"/>
    <property type="match status" value="1"/>
</dbReference>
<organism evidence="10 11">
    <name type="scientific">Richelia intracellularis HH01</name>
    <dbReference type="NCBI Taxonomy" id="1165094"/>
    <lineage>
        <taxon>Bacteria</taxon>
        <taxon>Bacillati</taxon>
        <taxon>Cyanobacteriota</taxon>
        <taxon>Cyanophyceae</taxon>
        <taxon>Nostocales</taxon>
        <taxon>Nostocaceae</taxon>
        <taxon>Richelia</taxon>
    </lineage>
</organism>
<keyword evidence="3 9" id="KW-0602">Photosynthesis</keyword>
<keyword evidence="11" id="KW-1185">Reference proteome</keyword>
<dbReference type="Gene3D" id="1.20.860.20">
    <property type="entry name" value="Photosystem I PsaK, reaction centre"/>
    <property type="match status" value="1"/>
</dbReference>
<comment type="subcellular location">
    <subcellularLocation>
        <location evidence="9">Cellular thylakoid membrane</location>
        <topology evidence="9">Multi-pass membrane protein</topology>
    </subcellularLocation>
    <subcellularLocation>
        <location evidence="1">Membrane</location>
        <topology evidence="1">Multi-pass membrane protein</topology>
    </subcellularLocation>
</comment>
<dbReference type="InterPro" id="IPR000549">
    <property type="entry name" value="PSI_PsaG/PsaK"/>
</dbReference>
<dbReference type="OrthoDB" id="561382at2"/>
<feature type="transmembrane region" description="Helical" evidence="9">
    <location>
        <begin position="60"/>
        <end position="81"/>
    </location>
</feature>
<comment type="caution">
    <text evidence="10">The sequence shown here is derived from an EMBL/GenBank/DDBJ whole genome shotgun (WGS) entry which is preliminary data.</text>
</comment>
<evidence type="ECO:0000313" key="11">
    <source>
        <dbReference type="Proteomes" id="UP000053051"/>
    </source>
</evidence>
<evidence type="ECO:0000256" key="7">
    <source>
        <dbReference type="ARBA" id="ARBA00023078"/>
    </source>
</evidence>
<dbReference type="NCBIfam" id="TIGR03049">
    <property type="entry name" value="PS_I_psaK"/>
    <property type="match status" value="1"/>
</dbReference>
<dbReference type="HAMAP" id="MF_00474">
    <property type="entry name" value="PSI_PsaK"/>
    <property type="match status" value="1"/>
</dbReference>
<keyword evidence="7 9" id="KW-0793">Thylakoid</keyword>
<dbReference type="Proteomes" id="UP000053051">
    <property type="component" value="Unassembled WGS sequence"/>
</dbReference>
<dbReference type="GO" id="GO:0031676">
    <property type="term" value="C:plasma membrane-derived thylakoid membrane"/>
    <property type="evidence" value="ECO:0007669"/>
    <property type="project" value="UniProtKB-SubCell"/>
</dbReference>
<feature type="transmembrane region" description="Helical" evidence="9">
    <location>
        <begin position="21"/>
        <end position="40"/>
    </location>
</feature>
<keyword evidence="6 9" id="KW-1133">Transmembrane helix</keyword>
<comment type="similarity">
    <text evidence="2 9">Belongs to the PsaG/PsaK family.</text>
</comment>
<dbReference type="EMBL" id="CAIY01000088">
    <property type="protein sequence ID" value="CCH68366.1"/>
    <property type="molecule type" value="Genomic_DNA"/>
</dbReference>
<dbReference type="InterPro" id="IPR017492">
    <property type="entry name" value="PSI_PsaK"/>
</dbReference>
<name>M1X6Q5_9NOST</name>
<reference evidence="10 11" key="1">
    <citation type="submission" date="2012-05" db="EMBL/GenBank/DDBJ databases">
        <authorList>
            <person name="Hilton J."/>
        </authorList>
    </citation>
    <scope>NUCLEOTIDE SEQUENCE [LARGE SCALE GENOMIC DNA]</scope>
    <source>
        <strain evidence="10 11">HH01</strain>
    </source>
</reference>
<protein>
    <recommendedName>
        <fullName evidence="9">Photosystem I reaction center subunit PsaK</fullName>
    </recommendedName>
    <alternativeName>
        <fullName evidence="9">Photosystem I subunit X</fullName>
    </alternativeName>
</protein>
<dbReference type="InterPro" id="IPR035982">
    <property type="entry name" value="PSI_centre_PsaK_sf"/>
</dbReference>
<evidence type="ECO:0000256" key="2">
    <source>
        <dbReference type="ARBA" id="ARBA00006458"/>
    </source>
</evidence>
<evidence type="ECO:0000313" key="10">
    <source>
        <dbReference type="EMBL" id="CCH68366.1"/>
    </source>
</evidence>
<evidence type="ECO:0000256" key="4">
    <source>
        <dbReference type="ARBA" id="ARBA00022692"/>
    </source>
</evidence>
<proteinExistence type="inferred from homology"/>
<evidence type="ECO:0000256" key="6">
    <source>
        <dbReference type="ARBA" id="ARBA00022989"/>
    </source>
</evidence>
<dbReference type="AlphaFoldDB" id="M1X6Q5"/>
<accession>M1X6Q5</accession>
<dbReference type="Pfam" id="PF01241">
    <property type="entry name" value="PSI_PSAK"/>
    <property type="match status" value="1"/>
</dbReference>
<evidence type="ECO:0000256" key="1">
    <source>
        <dbReference type="ARBA" id="ARBA00004141"/>
    </source>
</evidence>
<dbReference type="GO" id="GO:0015979">
    <property type="term" value="P:photosynthesis"/>
    <property type="evidence" value="ECO:0007669"/>
    <property type="project" value="UniProtKB-UniRule"/>
</dbReference>
<dbReference type="STRING" id="1165094.RINTHH_22110"/>
<reference evidence="11" key="2">
    <citation type="submission" date="2016-01" db="EMBL/GenBank/DDBJ databases">
        <title>Diatom-associated endosymboitic cyanobacterium lacks core nitrogen metabolism enzymes.</title>
        <authorList>
            <person name="Hilton J.A."/>
            <person name="Foster R.A."/>
            <person name="Tripp H.J."/>
            <person name="Carter B.J."/>
            <person name="Zehr J.P."/>
            <person name="Villareal T.A."/>
        </authorList>
    </citation>
    <scope>NUCLEOTIDE SEQUENCE [LARGE SCALE GENOMIC DNA]</scope>
    <source>
        <strain evidence="11">HH01</strain>
    </source>
</reference>
<evidence type="ECO:0000256" key="5">
    <source>
        <dbReference type="ARBA" id="ARBA00022836"/>
    </source>
</evidence>
<keyword evidence="5 9" id="KW-0603">Photosystem I</keyword>
<evidence type="ECO:0000256" key="9">
    <source>
        <dbReference type="HAMAP-Rule" id="MF_00474"/>
    </source>
</evidence>
<dbReference type="GO" id="GO:0009522">
    <property type="term" value="C:photosystem I"/>
    <property type="evidence" value="ECO:0007669"/>
    <property type="project" value="UniProtKB-KW"/>
</dbReference>
<keyword evidence="8 9" id="KW-0472">Membrane</keyword>
<evidence type="ECO:0000256" key="8">
    <source>
        <dbReference type="ARBA" id="ARBA00023136"/>
    </source>
</evidence>
<evidence type="ECO:0000256" key="3">
    <source>
        <dbReference type="ARBA" id="ARBA00022531"/>
    </source>
</evidence>
<dbReference type="InterPro" id="IPR037101">
    <property type="entry name" value="PSI_PsaK_bact"/>
</dbReference>
<keyword evidence="4 9" id="KW-0812">Transmembrane</keyword>